<sequence length="925" mass="94653">MHAKSWVLASALAMITSVIAEQAERPRIYFPREIKREYTNTTIAKPISSAPNGGPTTTKLSSTAKTESTNNPATDAATSKPPPLTNGPKTTWPFPDVVTSGSGLPIVTLLPTTKNSESRTTPSTSKKETPSDPATSKPPSPTNGPKTTWPFPNVVTSGSGLPIVTLLPTTKNSESRTTPSTSKKEMPSDPAIVIGPTGIVSSSNGASTIRPQPTSGGSNANLTSTGDATHTRTTSHGSKLNQISDGFNTAPTSDGSKAKTTGEGLKAKPTFDAPPTANATTPVRTTSSSDRDIFNPIGTIPSSSLAGPSTSASHSHTHKPSEPPVSMNTTDSAPTTGVVSRTSSNAKVTPSTTGPLPENSHSSQLPTSTAPLPTGFSTTTNSTTEPTTPPKNLPTTGPTTLPTTVPTTEPTSTKPHSGHHHSSSTSSHPIGGSSTTPDPAQSLPNNTATDVSMTKTPSGSPTPTILPTTNSEPPATNKTSTNPPTSEHTKVPTTGPVSVSISATDISMTNGTATAPTASQTLPLTSGSNNATGIVTGSATGSATNSQPTLTGSKAGTSSNTAAHTQTNTPSNSQTTLPTNTEPQTPASITPTTKPIVTSIRPTATVSNTDWLPTTIVIEPTTFAYTTPTTTPTGTTSQPLPSSIPKFIYPDDPNKPAPEGTVPIQIGFLFPLNYIFVSSNTVAAAQIFKFLPIALADASGIALDKLQISKLVPYNTQSTFGYVTTLAQLNYPATLVDTLQMDLWSPNSAIYNNDDPIVRNLTALINPNIDIHGNINGGGSNGGGAGGSGGSNNGGGNRGNNDAFGSGNHGDQSSKQKATTAGIAIAALGFSAMYGAAMFIVARRYKRKRQSHRRSSSVNSSPASSEMRYNGDGSPALMGGALMSHDSSTSYGAAGARDSHGSGGNSARTANISAPMATENSLGWN</sequence>
<feature type="compositionally biased region" description="Low complexity" evidence="1">
    <location>
        <begin position="373"/>
        <end position="386"/>
    </location>
</feature>
<feature type="compositionally biased region" description="Polar residues" evidence="1">
    <location>
        <begin position="326"/>
        <end position="371"/>
    </location>
</feature>
<evidence type="ECO:0000313" key="5">
    <source>
        <dbReference type="Proteomes" id="UP000706124"/>
    </source>
</evidence>
<keyword evidence="2" id="KW-1133">Transmembrane helix</keyword>
<dbReference type="AlphaFoldDB" id="A0A9P7MCH2"/>
<keyword evidence="2" id="KW-0472">Membrane</keyword>
<feature type="compositionally biased region" description="Basic residues" evidence="1">
    <location>
        <begin position="845"/>
        <end position="855"/>
    </location>
</feature>
<dbReference type="Proteomes" id="UP000706124">
    <property type="component" value="Unassembled WGS sequence"/>
</dbReference>
<feature type="region of interest" description="Disordered" evidence="1">
    <location>
        <begin position="845"/>
        <end position="925"/>
    </location>
</feature>
<protein>
    <submittedName>
        <fullName evidence="4">Uncharacterized protein</fullName>
    </submittedName>
</protein>
<dbReference type="GO" id="GO:0001402">
    <property type="term" value="P:signal transduction involved in filamentous growth"/>
    <property type="evidence" value="ECO:0007669"/>
    <property type="project" value="TreeGrafter"/>
</dbReference>
<feature type="compositionally biased region" description="Polar residues" evidence="1">
    <location>
        <begin position="510"/>
        <end position="564"/>
    </location>
</feature>
<dbReference type="GO" id="GO:0030427">
    <property type="term" value="C:site of polarized growth"/>
    <property type="evidence" value="ECO:0007669"/>
    <property type="project" value="TreeGrafter"/>
</dbReference>
<dbReference type="InterPro" id="IPR039295">
    <property type="entry name" value="MSB2"/>
</dbReference>
<name>A0A9P7MCH2_9HYPO</name>
<keyword evidence="3" id="KW-0732">Signal</keyword>
<feature type="signal peptide" evidence="3">
    <location>
        <begin position="1"/>
        <end position="20"/>
    </location>
</feature>
<dbReference type="EMBL" id="SRPO01000174">
    <property type="protein sequence ID" value="KAG5937706.1"/>
    <property type="molecule type" value="Genomic_DNA"/>
</dbReference>
<feature type="compositionally biased region" description="Polar residues" evidence="1">
    <location>
        <begin position="41"/>
        <end position="77"/>
    </location>
</feature>
<feature type="chain" id="PRO_5040145118" evidence="3">
    <location>
        <begin position="21"/>
        <end position="925"/>
    </location>
</feature>
<comment type="caution">
    <text evidence="4">The sequence shown here is derived from an EMBL/GenBank/DDBJ whole genome shotgun (WGS) entry which is preliminary data.</text>
</comment>
<dbReference type="GO" id="GO:0005576">
    <property type="term" value="C:extracellular region"/>
    <property type="evidence" value="ECO:0007669"/>
    <property type="project" value="TreeGrafter"/>
</dbReference>
<feature type="compositionally biased region" description="Low complexity" evidence="1">
    <location>
        <begin position="393"/>
        <end position="415"/>
    </location>
</feature>
<evidence type="ECO:0000313" key="4">
    <source>
        <dbReference type="EMBL" id="KAG5937706.1"/>
    </source>
</evidence>
<feature type="compositionally biased region" description="Low complexity" evidence="1">
    <location>
        <begin position="856"/>
        <end position="865"/>
    </location>
</feature>
<gene>
    <name evidence="4" type="ORF">E4U60_001757</name>
</gene>
<feature type="compositionally biased region" description="Low complexity" evidence="1">
    <location>
        <begin position="301"/>
        <end position="314"/>
    </location>
</feature>
<dbReference type="GO" id="GO:0005886">
    <property type="term" value="C:plasma membrane"/>
    <property type="evidence" value="ECO:0007669"/>
    <property type="project" value="InterPro"/>
</dbReference>
<keyword evidence="5" id="KW-1185">Reference proteome</keyword>
<dbReference type="PANTHER" id="PTHR35778:SF1">
    <property type="entry name" value="SIGNALING MUCIN HKR1-RELATED"/>
    <property type="match status" value="1"/>
</dbReference>
<feature type="region of interest" description="Disordered" evidence="1">
    <location>
        <begin position="41"/>
        <end position="498"/>
    </location>
</feature>
<feature type="compositionally biased region" description="Low complexity" evidence="1">
    <location>
        <begin position="423"/>
        <end position="437"/>
    </location>
</feature>
<accession>A0A9P7MCH2</accession>
<dbReference type="PANTHER" id="PTHR35778">
    <property type="entry name" value="SIGNALING MUCIN HKR1-RELATED"/>
    <property type="match status" value="1"/>
</dbReference>
<feature type="transmembrane region" description="Helical" evidence="2">
    <location>
        <begin position="821"/>
        <end position="842"/>
    </location>
</feature>
<feature type="compositionally biased region" description="Polar residues" evidence="1">
    <location>
        <begin position="438"/>
        <end position="498"/>
    </location>
</feature>
<feature type="compositionally biased region" description="Low complexity" evidence="1">
    <location>
        <begin position="565"/>
        <end position="581"/>
    </location>
</feature>
<feature type="region of interest" description="Disordered" evidence="1">
    <location>
        <begin position="510"/>
        <end position="594"/>
    </location>
</feature>
<evidence type="ECO:0000256" key="2">
    <source>
        <dbReference type="SAM" id="Phobius"/>
    </source>
</evidence>
<feature type="compositionally biased region" description="Polar residues" evidence="1">
    <location>
        <begin position="167"/>
        <end position="181"/>
    </location>
</feature>
<feature type="compositionally biased region" description="Gly residues" evidence="1">
    <location>
        <begin position="782"/>
        <end position="798"/>
    </location>
</feature>
<dbReference type="GO" id="GO:0007232">
    <property type="term" value="P:osmosensory signaling pathway via Sho1 osmosensor"/>
    <property type="evidence" value="ECO:0007669"/>
    <property type="project" value="InterPro"/>
</dbReference>
<evidence type="ECO:0000256" key="3">
    <source>
        <dbReference type="SAM" id="SignalP"/>
    </source>
</evidence>
<evidence type="ECO:0000256" key="1">
    <source>
        <dbReference type="SAM" id="MobiDB-lite"/>
    </source>
</evidence>
<dbReference type="OrthoDB" id="3366093at2759"/>
<feature type="compositionally biased region" description="Polar residues" evidence="1">
    <location>
        <begin position="905"/>
        <end position="925"/>
    </location>
</feature>
<dbReference type="GO" id="GO:0031505">
    <property type="term" value="P:fungal-type cell wall organization"/>
    <property type="evidence" value="ECO:0007669"/>
    <property type="project" value="TreeGrafter"/>
</dbReference>
<dbReference type="GO" id="GO:0005034">
    <property type="term" value="F:osmosensor activity"/>
    <property type="evidence" value="ECO:0007669"/>
    <property type="project" value="InterPro"/>
</dbReference>
<reference evidence="4 5" key="1">
    <citation type="journal article" date="2020" name="bioRxiv">
        <title>Whole genome comparisons of ergot fungi reveals the divergence and evolution of species within the genus Claviceps are the result of varying mechanisms driving genome evolution and host range expansion.</title>
        <authorList>
            <person name="Wyka S.A."/>
            <person name="Mondo S.J."/>
            <person name="Liu M."/>
            <person name="Dettman J."/>
            <person name="Nalam V."/>
            <person name="Broders K.D."/>
        </authorList>
    </citation>
    <scope>NUCLEOTIDE SEQUENCE [LARGE SCALE GENOMIC DNA]</scope>
    <source>
        <strain evidence="4 5">CCC 1485</strain>
    </source>
</reference>
<feature type="compositionally biased region" description="Polar residues" evidence="1">
    <location>
        <begin position="582"/>
        <end position="594"/>
    </location>
</feature>
<feature type="region of interest" description="Disordered" evidence="1">
    <location>
        <begin position="782"/>
        <end position="815"/>
    </location>
</feature>
<dbReference type="GO" id="GO:0030010">
    <property type="term" value="P:establishment of cell polarity"/>
    <property type="evidence" value="ECO:0007669"/>
    <property type="project" value="TreeGrafter"/>
</dbReference>
<dbReference type="GO" id="GO:0006972">
    <property type="term" value="P:hyperosmotic response"/>
    <property type="evidence" value="ECO:0007669"/>
    <property type="project" value="TreeGrafter"/>
</dbReference>
<keyword evidence="2" id="KW-0812">Transmembrane</keyword>
<dbReference type="GO" id="GO:0009986">
    <property type="term" value="C:cell surface"/>
    <property type="evidence" value="ECO:0007669"/>
    <property type="project" value="TreeGrafter"/>
</dbReference>
<feature type="compositionally biased region" description="Polar residues" evidence="1">
    <location>
        <begin position="277"/>
        <end position="288"/>
    </location>
</feature>
<organism evidence="4 5">
    <name type="scientific">Claviceps pazoutovae</name>
    <dbReference type="NCBI Taxonomy" id="1649127"/>
    <lineage>
        <taxon>Eukaryota</taxon>
        <taxon>Fungi</taxon>
        <taxon>Dikarya</taxon>
        <taxon>Ascomycota</taxon>
        <taxon>Pezizomycotina</taxon>
        <taxon>Sordariomycetes</taxon>
        <taxon>Hypocreomycetidae</taxon>
        <taxon>Hypocreales</taxon>
        <taxon>Clavicipitaceae</taxon>
        <taxon>Claviceps</taxon>
    </lineage>
</organism>
<feature type="compositionally biased region" description="Polar residues" evidence="1">
    <location>
        <begin position="199"/>
        <end position="259"/>
    </location>
</feature>
<proteinExistence type="predicted"/>